<protein>
    <submittedName>
        <fullName evidence="2">Uncharacterized protein</fullName>
    </submittedName>
</protein>
<dbReference type="AlphaFoldDB" id="A0A413RIM5"/>
<keyword evidence="1" id="KW-0472">Membrane</keyword>
<reference evidence="2 3" key="1">
    <citation type="submission" date="2018-08" db="EMBL/GenBank/DDBJ databases">
        <title>Cellulomonas rhizosphaerae sp. nov., a novel actinomycete isolated from soil.</title>
        <authorList>
            <person name="Tian Y."/>
        </authorList>
    </citation>
    <scope>NUCLEOTIDE SEQUENCE [LARGE SCALE GENOMIC DNA]</scope>
    <source>
        <strain evidence="2 3">NEAU-TCZ24</strain>
    </source>
</reference>
<gene>
    <name evidence="2" type="ORF">D1825_14900</name>
</gene>
<sequence length="151" mass="15916">MDQEQGEAELVLDPTEVADVQRWAAEEGLEVVSVEQQGFEPITTVTLLIFGGIAGVALVKHLLDQRRGGQVIDLRGGEPAFRRDPELIYGLVVILVADGTVTVDVKEPKGILGEIIEALRSTITDLGKAGIETIAAAARTAVGARGSVTTS</sequence>
<evidence type="ECO:0000313" key="2">
    <source>
        <dbReference type="EMBL" id="RHA38186.1"/>
    </source>
</evidence>
<dbReference type="RefSeq" id="WP_118768199.1">
    <property type="nucleotide sequence ID" value="NZ_QWKP01000216.1"/>
</dbReference>
<accession>A0A413RIM5</accession>
<comment type="caution">
    <text evidence="2">The sequence shown here is derived from an EMBL/GenBank/DDBJ whole genome shotgun (WGS) entry which is preliminary data.</text>
</comment>
<name>A0A413RIM5_9CELL</name>
<feature type="transmembrane region" description="Helical" evidence="1">
    <location>
        <begin position="42"/>
        <end position="63"/>
    </location>
</feature>
<keyword evidence="1" id="KW-0812">Transmembrane</keyword>
<evidence type="ECO:0000256" key="1">
    <source>
        <dbReference type="SAM" id="Phobius"/>
    </source>
</evidence>
<keyword evidence="3" id="KW-1185">Reference proteome</keyword>
<proteinExistence type="predicted"/>
<keyword evidence="1" id="KW-1133">Transmembrane helix</keyword>
<evidence type="ECO:0000313" key="3">
    <source>
        <dbReference type="Proteomes" id="UP000283374"/>
    </source>
</evidence>
<dbReference type="Proteomes" id="UP000283374">
    <property type="component" value="Unassembled WGS sequence"/>
</dbReference>
<dbReference type="EMBL" id="QWKP01000216">
    <property type="protein sequence ID" value="RHA38186.1"/>
    <property type="molecule type" value="Genomic_DNA"/>
</dbReference>
<organism evidence="2 3">
    <name type="scientific">Cellulomonas rhizosphaerae</name>
    <dbReference type="NCBI Taxonomy" id="2293719"/>
    <lineage>
        <taxon>Bacteria</taxon>
        <taxon>Bacillati</taxon>
        <taxon>Actinomycetota</taxon>
        <taxon>Actinomycetes</taxon>
        <taxon>Micrococcales</taxon>
        <taxon>Cellulomonadaceae</taxon>
        <taxon>Cellulomonas</taxon>
    </lineage>
</organism>
<dbReference type="OrthoDB" id="5197244at2"/>